<comment type="caution">
    <text evidence="2">The sequence shown here is derived from an EMBL/GenBank/DDBJ whole genome shotgun (WGS) entry which is preliminary data.</text>
</comment>
<feature type="region of interest" description="Disordered" evidence="1">
    <location>
        <begin position="299"/>
        <end position="320"/>
    </location>
</feature>
<evidence type="ECO:0000256" key="1">
    <source>
        <dbReference type="SAM" id="MobiDB-lite"/>
    </source>
</evidence>
<name>A0ABR4D081_9HELO</name>
<protein>
    <submittedName>
        <fullName evidence="2">Uncharacterized protein</fullName>
    </submittedName>
</protein>
<sequence length="774" mass="86650">MITAKSCINFPSTDTIYEFTGDEVGAPRLFQIPGPEQIEFHLEYIFTSVDLTSVPSAALPLPQQLTTTTTTTTTTTNFGELPPRYTMETAAKKKQIYTCKVKQTCTSQLVSLRNGAYVTQSLALGKGQEGFTPGEIELDQNAVGWQQVAVARTDIVGWVRESDLEMGQVSQAVKIVNTGERPTAHRATKNSGSVLYKTISLLCEKIVAEKDYLAGILPQISCLVTMPTAVRKKMDGGDFTLNDLWEMPPGNSWVTSATDERVIIYVILFKGLDGKVDSSGHGFYGGKTENAAEQQGAHWRSLKNPKSEGHLYSTTRQKGDEDQREYRMLVLCDYTSEKDPSRRNKTSILTSDEMPDSSFLGTYYFDRARARVFTEMMTQVCVQTGWKVPAGKKLNWKTPLAEASTRTTTFTCTVFTPDTATGPIRSYKSGPRNVRVSKFGNGVTLFHGDREGRGGVEVAFPPKVDIPEKVTLTVEIYSPNRRHPAPYARFPEPGPFNTWGELNAIGIKVEWQDKSTGKWMMTWLQPGGFCFTGLGWSQERQKDMSTKTAEAYPYASAMFVKLLLIRDTLLQVEYEATSNRPVLEFLRRGPPIVVKVIEYNHLDQTTTVSSQQPRTEKPPKLVSVDQNRVALRLMYGEGVFSSPQPGLLHRNLDTLPATCAVCATHYDTPGYVNLNEVKCSNSATDACYYCKWLRRPCVWMIVSELRRTDLNNRYRFIRPPIRDQGGIQEIAGPSSDFEYLYRPTEEELVDNDRLVEELNAEAAAGNDDHDNEGY</sequence>
<dbReference type="Proteomes" id="UP001595075">
    <property type="component" value="Unassembled WGS sequence"/>
</dbReference>
<organism evidence="2 3">
    <name type="scientific">Oculimacula yallundae</name>
    <dbReference type="NCBI Taxonomy" id="86028"/>
    <lineage>
        <taxon>Eukaryota</taxon>
        <taxon>Fungi</taxon>
        <taxon>Dikarya</taxon>
        <taxon>Ascomycota</taxon>
        <taxon>Pezizomycotina</taxon>
        <taxon>Leotiomycetes</taxon>
        <taxon>Helotiales</taxon>
        <taxon>Ploettnerulaceae</taxon>
        <taxon>Oculimacula</taxon>
    </lineage>
</organism>
<reference evidence="2 3" key="1">
    <citation type="journal article" date="2024" name="Commun. Biol.">
        <title>Comparative genomic analysis of thermophilic fungi reveals convergent evolutionary adaptations and gene losses.</title>
        <authorList>
            <person name="Steindorff A.S."/>
            <person name="Aguilar-Pontes M.V."/>
            <person name="Robinson A.J."/>
            <person name="Andreopoulos B."/>
            <person name="LaButti K."/>
            <person name="Kuo A."/>
            <person name="Mondo S."/>
            <person name="Riley R."/>
            <person name="Otillar R."/>
            <person name="Haridas S."/>
            <person name="Lipzen A."/>
            <person name="Grimwood J."/>
            <person name="Schmutz J."/>
            <person name="Clum A."/>
            <person name="Reid I.D."/>
            <person name="Moisan M.C."/>
            <person name="Butler G."/>
            <person name="Nguyen T.T.M."/>
            <person name="Dewar K."/>
            <person name="Conant G."/>
            <person name="Drula E."/>
            <person name="Henrissat B."/>
            <person name="Hansel C."/>
            <person name="Singer S."/>
            <person name="Hutchinson M.I."/>
            <person name="de Vries R.P."/>
            <person name="Natvig D.O."/>
            <person name="Powell A.J."/>
            <person name="Tsang A."/>
            <person name="Grigoriev I.V."/>
        </authorList>
    </citation>
    <scope>NUCLEOTIDE SEQUENCE [LARGE SCALE GENOMIC DNA]</scope>
    <source>
        <strain evidence="2 3">CBS 494.80</strain>
    </source>
</reference>
<dbReference type="EMBL" id="JAZHXI010000001">
    <property type="protein sequence ID" value="KAL2075510.1"/>
    <property type="molecule type" value="Genomic_DNA"/>
</dbReference>
<evidence type="ECO:0000313" key="2">
    <source>
        <dbReference type="EMBL" id="KAL2075510.1"/>
    </source>
</evidence>
<keyword evidence="3" id="KW-1185">Reference proteome</keyword>
<gene>
    <name evidence="2" type="ORF">VTL71DRAFT_453</name>
</gene>
<accession>A0ABR4D081</accession>
<evidence type="ECO:0000313" key="3">
    <source>
        <dbReference type="Proteomes" id="UP001595075"/>
    </source>
</evidence>
<proteinExistence type="predicted"/>